<name>A0ABP7Q0X8_9SPHI</name>
<reference evidence="3" key="1">
    <citation type="journal article" date="2019" name="Int. J. Syst. Evol. Microbiol.">
        <title>The Global Catalogue of Microorganisms (GCM) 10K type strain sequencing project: providing services to taxonomists for standard genome sequencing and annotation.</title>
        <authorList>
            <consortium name="The Broad Institute Genomics Platform"/>
            <consortium name="The Broad Institute Genome Sequencing Center for Infectious Disease"/>
            <person name="Wu L."/>
            <person name="Ma J."/>
        </authorList>
    </citation>
    <scope>NUCLEOTIDE SEQUENCE [LARGE SCALE GENOMIC DNA]</scope>
    <source>
        <strain evidence="3">JCM 16601</strain>
    </source>
</reference>
<dbReference type="InterPro" id="IPR040841">
    <property type="entry name" value="Luciferase_dom"/>
</dbReference>
<gene>
    <name evidence="2" type="ORF">GCM10022210_26300</name>
</gene>
<dbReference type="EMBL" id="BAAAZC010000019">
    <property type="protein sequence ID" value="GAA3974674.1"/>
    <property type="molecule type" value="Genomic_DNA"/>
</dbReference>
<dbReference type="RefSeq" id="WP_259087756.1">
    <property type="nucleotide sequence ID" value="NZ_BAAAZC010000019.1"/>
</dbReference>
<organism evidence="2 3">
    <name type="scientific">Mucilaginibacter dorajii</name>
    <dbReference type="NCBI Taxonomy" id="692994"/>
    <lineage>
        <taxon>Bacteria</taxon>
        <taxon>Pseudomonadati</taxon>
        <taxon>Bacteroidota</taxon>
        <taxon>Sphingobacteriia</taxon>
        <taxon>Sphingobacteriales</taxon>
        <taxon>Sphingobacteriaceae</taxon>
        <taxon>Mucilaginibacter</taxon>
    </lineage>
</organism>
<sequence length="140" mass="16414">MFSFTVKYFGFLKFVPGLAIVFDAWLKIHTLITKPILLDWIDLIETRMLSLPNTTTHNHKYGGLQFDRYQTEIGHIHSNGLLDMLLTRKIKANLMQQGRILDHHSFKNTGWISFYIRTEGDVQYALELLQLGYERIGERE</sequence>
<keyword evidence="3" id="KW-1185">Reference proteome</keyword>
<evidence type="ECO:0000313" key="3">
    <source>
        <dbReference type="Proteomes" id="UP001500742"/>
    </source>
</evidence>
<evidence type="ECO:0000259" key="1">
    <source>
        <dbReference type="Pfam" id="PF17648"/>
    </source>
</evidence>
<protein>
    <recommendedName>
        <fullName evidence="1">Luciferase domain-containing protein</fullName>
    </recommendedName>
</protein>
<dbReference type="Pfam" id="PF17648">
    <property type="entry name" value="Luciferase"/>
    <property type="match status" value="1"/>
</dbReference>
<evidence type="ECO:0000313" key="2">
    <source>
        <dbReference type="EMBL" id="GAA3974674.1"/>
    </source>
</evidence>
<dbReference type="Proteomes" id="UP001500742">
    <property type="component" value="Unassembled WGS sequence"/>
</dbReference>
<feature type="domain" description="Luciferase" evidence="1">
    <location>
        <begin position="71"/>
        <end position="131"/>
    </location>
</feature>
<comment type="caution">
    <text evidence="2">The sequence shown here is derived from an EMBL/GenBank/DDBJ whole genome shotgun (WGS) entry which is preliminary data.</text>
</comment>
<accession>A0ABP7Q0X8</accession>
<proteinExistence type="predicted"/>